<protein>
    <submittedName>
        <fullName evidence="2">Uncharacterized protein</fullName>
    </submittedName>
</protein>
<evidence type="ECO:0000256" key="1">
    <source>
        <dbReference type="SAM" id="MobiDB-lite"/>
    </source>
</evidence>
<proteinExistence type="predicted"/>
<name>A0A1M7KQ10_9FIRM</name>
<gene>
    <name evidence="2" type="ORF">SAMN02746066_02877</name>
</gene>
<feature type="compositionally biased region" description="Polar residues" evidence="1">
    <location>
        <begin position="43"/>
        <end position="60"/>
    </location>
</feature>
<dbReference type="Proteomes" id="UP000184038">
    <property type="component" value="Unassembled WGS sequence"/>
</dbReference>
<reference evidence="2 3" key="1">
    <citation type="submission" date="2016-11" db="EMBL/GenBank/DDBJ databases">
        <authorList>
            <person name="Jaros S."/>
            <person name="Januszkiewicz K."/>
            <person name="Wedrychowicz H."/>
        </authorList>
    </citation>
    <scope>NUCLEOTIDE SEQUENCE [LARGE SCALE GENOMIC DNA]</scope>
    <source>
        <strain evidence="2 3">DSM 15930</strain>
    </source>
</reference>
<feature type="region of interest" description="Disordered" evidence="1">
    <location>
        <begin position="1"/>
        <end position="60"/>
    </location>
</feature>
<organism evidence="2 3">
    <name type="scientific">Anaerosporobacter mobilis DSM 15930</name>
    <dbReference type="NCBI Taxonomy" id="1120996"/>
    <lineage>
        <taxon>Bacteria</taxon>
        <taxon>Bacillati</taxon>
        <taxon>Bacillota</taxon>
        <taxon>Clostridia</taxon>
        <taxon>Lachnospirales</taxon>
        <taxon>Lachnospiraceae</taxon>
        <taxon>Anaerosporobacter</taxon>
    </lineage>
</organism>
<evidence type="ECO:0000313" key="3">
    <source>
        <dbReference type="Proteomes" id="UP000184038"/>
    </source>
</evidence>
<keyword evidence="3" id="KW-1185">Reference proteome</keyword>
<dbReference type="RefSeq" id="WP_073288888.1">
    <property type="nucleotide sequence ID" value="NZ_FRCP01000014.1"/>
</dbReference>
<dbReference type="EMBL" id="FRCP01000014">
    <property type="protein sequence ID" value="SHM67521.1"/>
    <property type="molecule type" value="Genomic_DNA"/>
</dbReference>
<sequence>MSINNNHSLREDQVIPHSPVKGEVTEKTAAEAGYTENSHTESKTTNAYKDSQNTNNSKYK</sequence>
<accession>A0A1M7KQ10</accession>
<evidence type="ECO:0000313" key="2">
    <source>
        <dbReference type="EMBL" id="SHM67521.1"/>
    </source>
</evidence>
<dbReference type="AlphaFoldDB" id="A0A1M7KQ10"/>